<evidence type="ECO:0000313" key="2">
    <source>
        <dbReference type="EMBL" id="SVD10888.1"/>
    </source>
</evidence>
<gene>
    <name evidence="2" type="ORF">METZ01_LOCUS363742</name>
</gene>
<name>A0A382SNY8_9ZZZZ</name>
<dbReference type="Pfam" id="PF22837">
    <property type="entry name" value="M_Eco57I_C"/>
    <property type="match status" value="1"/>
</dbReference>
<sequence length="310" mass="35135">FQSAAVNTILTFAKKGLDGPDNTKFDNLTGAFEESVYDDEKIETKTIDGDSLDPKSKWSRYTRAPGVYFEALESGPFERLDKFGLITRGFTSGANDFFFIPKGTRPDIEDRFLKPVIKTPREVTGIMVNEGMLANEVFLCSPSKTILKDKFQGAHAYVKQGEEKEIEIKRGKDRGTKIVGYNSLSTTKSRPQWHTLPELKRADVLMRQFYNDKFDFPLNPHGFPCDHTFYYIHMASGVGVQTPETESKHQKKVLRLGSYLNSSMSWLFVEVLGRKNMGEGVLTCYGPEMRPFPVLDPDKLEGVEDLFEPL</sequence>
<feature type="non-terminal residue" evidence="2">
    <location>
        <position position="1"/>
    </location>
</feature>
<feature type="non-terminal residue" evidence="2">
    <location>
        <position position="310"/>
    </location>
</feature>
<reference evidence="2" key="1">
    <citation type="submission" date="2018-05" db="EMBL/GenBank/DDBJ databases">
        <authorList>
            <person name="Lanie J.A."/>
            <person name="Ng W.-L."/>
            <person name="Kazmierczak K.M."/>
            <person name="Andrzejewski T.M."/>
            <person name="Davidsen T.M."/>
            <person name="Wayne K.J."/>
            <person name="Tettelin H."/>
            <person name="Glass J.I."/>
            <person name="Rusch D."/>
            <person name="Podicherti R."/>
            <person name="Tsui H.-C.T."/>
            <person name="Winkler M.E."/>
        </authorList>
    </citation>
    <scope>NUCLEOTIDE SEQUENCE</scope>
</reference>
<accession>A0A382SNY8</accession>
<organism evidence="2">
    <name type="scientific">marine metagenome</name>
    <dbReference type="NCBI Taxonomy" id="408172"/>
    <lineage>
        <taxon>unclassified sequences</taxon>
        <taxon>metagenomes</taxon>
        <taxon>ecological metagenomes</taxon>
    </lineage>
</organism>
<protein>
    <recommendedName>
        <fullName evidence="1">Type II methyltransferase M.Eco57I C-terminal domain-containing protein</fullName>
    </recommendedName>
</protein>
<dbReference type="InterPro" id="IPR054520">
    <property type="entry name" value="M_Eco57I_C"/>
</dbReference>
<evidence type="ECO:0000259" key="1">
    <source>
        <dbReference type="Pfam" id="PF22837"/>
    </source>
</evidence>
<dbReference type="EMBL" id="UINC01130062">
    <property type="protein sequence ID" value="SVD10888.1"/>
    <property type="molecule type" value="Genomic_DNA"/>
</dbReference>
<proteinExistence type="predicted"/>
<dbReference type="AlphaFoldDB" id="A0A382SNY8"/>
<feature type="domain" description="Type II methyltransferase M.Eco57I C-terminal" evidence="1">
    <location>
        <begin position="70"/>
        <end position="299"/>
    </location>
</feature>